<dbReference type="Pfam" id="PF00646">
    <property type="entry name" value="F-box"/>
    <property type="match status" value="1"/>
</dbReference>
<dbReference type="InterPro" id="IPR001810">
    <property type="entry name" value="F-box_dom"/>
</dbReference>
<dbReference type="Gene3D" id="1.20.1280.50">
    <property type="match status" value="1"/>
</dbReference>
<keyword evidence="3" id="KW-1185">Reference proteome</keyword>
<evidence type="ECO:0000259" key="1">
    <source>
        <dbReference type="PROSITE" id="PS50181"/>
    </source>
</evidence>
<feature type="domain" description="F-box" evidence="1">
    <location>
        <begin position="2"/>
        <end position="47"/>
    </location>
</feature>
<dbReference type="SMART" id="SM00256">
    <property type="entry name" value="FBOX"/>
    <property type="match status" value="1"/>
</dbReference>
<dbReference type="SUPFAM" id="SSF52047">
    <property type="entry name" value="RNI-like"/>
    <property type="match status" value="1"/>
</dbReference>
<organism evidence="2 3">
    <name type="scientific">Rhodofomes roseus</name>
    <dbReference type="NCBI Taxonomy" id="34475"/>
    <lineage>
        <taxon>Eukaryota</taxon>
        <taxon>Fungi</taxon>
        <taxon>Dikarya</taxon>
        <taxon>Basidiomycota</taxon>
        <taxon>Agaricomycotina</taxon>
        <taxon>Agaricomycetes</taxon>
        <taxon>Polyporales</taxon>
        <taxon>Rhodofomes</taxon>
    </lineage>
</organism>
<dbReference type="InterPro" id="IPR036047">
    <property type="entry name" value="F-box-like_dom_sf"/>
</dbReference>
<protein>
    <recommendedName>
        <fullName evidence="1">F-box domain-containing protein</fullName>
    </recommendedName>
</protein>
<dbReference type="GeneID" id="72008749"/>
<sequence>MQLDVDDLPPELWHHVLEYLPRPDQRTCRLVCRAFHGLATAMVFDRVVVTFGDWDIWDAFNGETMEGTVVTNPDAQAQREARTLAILDHFVADPWFAGMVKHLEVHAFEMDDGLKADTTSLMARLTAAVRTLRQLHSFVWHGQDPSLPLTLVEALSTSCPFLRILSVPMKSLPHLPLTTFRTLHTISITDAEYTRDTITHTLSTPHCTTELPYLHTLQLPYALPADIPLDRLPHLTHLELVSMHAYTGFGALLRSVPRLQSLALFSPVHEHDQAAIFGELAAVKAHLPHLAALALQGPTPRVSVISPPELAQLCEFVRGRAALRRLYLTFEIATADLGVWLGTVKTLPNMEIFDLRMQDQPLDRAFLSSLTRYLPPTLSAMKLTSGGHLVNKDAFDDFWAHFTALGFLYVRTWEATAVSVQDVVRGARKLELVGYNGLFHDVQYARPGADAHPASDSDSGADVDVEPLARPPWSARRTALRGVDDFRCEGWEWLMRHLTIVP</sequence>
<reference evidence="2 3" key="1">
    <citation type="journal article" date="2021" name="Environ. Microbiol.">
        <title>Gene family expansions and transcriptome signatures uncover fungal adaptations to wood decay.</title>
        <authorList>
            <person name="Hage H."/>
            <person name="Miyauchi S."/>
            <person name="Viragh M."/>
            <person name="Drula E."/>
            <person name="Min B."/>
            <person name="Chaduli D."/>
            <person name="Navarro D."/>
            <person name="Favel A."/>
            <person name="Norest M."/>
            <person name="Lesage-Meessen L."/>
            <person name="Balint B."/>
            <person name="Merenyi Z."/>
            <person name="de Eugenio L."/>
            <person name="Morin E."/>
            <person name="Martinez A.T."/>
            <person name="Baldrian P."/>
            <person name="Stursova M."/>
            <person name="Martinez M.J."/>
            <person name="Novotny C."/>
            <person name="Magnuson J.K."/>
            <person name="Spatafora J.W."/>
            <person name="Maurice S."/>
            <person name="Pangilinan J."/>
            <person name="Andreopoulos W."/>
            <person name="LaButti K."/>
            <person name="Hundley H."/>
            <person name="Na H."/>
            <person name="Kuo A."/>
            <person name="Barry K."/>
            <person name="Lipzen A."/>
            <person name="Henrissat B."/>
            <person name="Riley R."/>
            <person name="Ahrendt S."/>
            <person name="Nagy L.G."/>
            <person name="Grigoriev I.V."/>
            <person name="Martin F."/>
            <person name="Rosso M.N."/>
        </authorList>
    </citation>
    <scope>NUCLEOTIDE SEQUENCE [LARGE SCALE GENOMIC DNA]</scope>
    <source>
        <strain evidence="2 3">CIRM-BRFM 1785</strain>
    </source>
</reference>
<comment type="caution">
    <text evidence="2">The sequence shown here is derived from an EMBL/GenBank/DDBJ whole genome shotgun (WGS) entry which is preliminary data.</text>
</comment>
<dbReference type="RefSeq" id="XP_047773858.1">
    <property type="nucleotide sequence ID" value="XM_047928017.1"/>
</dbReference>
<dbReference type="EMBL" id="JADCUA010000030">
    <property type="protein sequence ID" value="KAH9830563.1"/>
    <property type="molecule type" value="Genomic_DNA"/>
</dbReference>
<dbReference type="Gene3D" id="3.80.10.10">
    <property type="entry name" value="Ribonuclease Inhibitor"/>
    <property type="match status" value="1"/>
</dbReference>
<dbReference type="InterPro" id="IPR032675">
    <property type="entry name" value="LRR_dom_sf"/>
</dbReference>
<dbReference type="Proteomes" id="UP000814176">
    <property type="component" value="Unassembled WGS sequence"/>
</dbReference>
<accession>A0ABQ8K1H9</accession>
<dbReference type="SUPFAM" id="SSF81383">
    <property type="entry name" value="F-box domain"/>
    <property type="match status" value="1"/>
</dbReference>
<evidence type="ECO:0000313" key="2">
    <source>
        <dbReference type="EMBL" id="KAH9830563.1"/>
    </source>
</evidence>
<dbReference type="PROSITE" id="PS50181">
    <property type="entry name" value="FBOX"/>
    <property type="match status" value="1"/>
</dbReference>
<gene>
    <name evidence="2" type="ORF">C8Q71DRAFT_862320</name>
</gene>
<evidence type="ECO:0000313" key="3">
    <source>
        <dbReference type="Proteomes" id="UP000814176"/>
    </source>
</evidence>
<proteinExistence type="predicted"/>
<dbReference type="CDD" id="cd09917">
    <property type="entry name" value="F-box_SF"/>
    <property type="match status" value="1"/>
</dbReference>
<name>A0ABQ8K1H9_9APHY</name>